<evidence type="ECO:0000313" key="2">
    <source>
        <dbReference type="Proteomes" id="UP000177594"/>
    </source>
</evidence>
<sequence>MRNLFEFFKKKAEKNDGIEVGEIVREEDLPQPVEEEINKLKSKYNSASNEGLLRISGFERANLGDGKTRYFVNGIIDRHVPTSISGENYTGNESVRFRIDISGDGVEKVERVERESDEEKMAA</sequence>
<dbReference type="AlphaFoldDB" id="A0A1F8EFU9"/>
<reference evidence="1 2" key="1">
    <citation type="journal article" date="2016" name="Nat. Commun.">
        <title>Thousands of microbial genomes shed light on interconnected biogeochemical processes in an aquifer system.</title>
        <authorList>
            <person name="Anantharaman K."/>
            <person name="Brown C.T."/>
            <person name="Hug L.A."/>
            <person name="Sharon I."/>
            <person name="Castelle C.J."/>
            <person name="Probst A.J."/>
            <person name="Thomas B.C."/>
            <person name="Singh A."/>
            <person name="Wilkins M.J."/>
            <person name="Karaoz U."/>
            <person name="Brodie E.L."/>
            <person name="Williams K.H."/>
            <person name="Hubbard S.S."/>
            <person name="Banfield J.F."/>
        </authorList>
    </citation>
    <scope>NUCLEOTIDE SEQUENCE [LARGE SCALE GENOMIC DNA]</scope>
</reference>
<protein>
    <submittedName>
        <fullName evidence="1">Uncharacterized protein</fullName>
    </submittedName>
</protein>
<dbReference type="EMBL" id="MGIZ01000011">
    <property type="protein sequence ID" value="OGM99723.1"/>
    <property type="molecule type" value="Genomic_DNA"/>
</dbReference>
<organism evidence="1 2">
    <name type="scientific">Candidatus Yanofskybacteria bacterium RIFCSPHIGHO2_01_FULL_39_8b</name>
    <dbReference type="NCBI Taxonomy" id="1802659"/>
    <lineage>
        <taxon>Bacteria</taxon>
        <taxon>Candidatus Yanofskyibacteriota</taxon>
    </lineage>
</organism>
<name>A0A1F8EFU9_9BACT</name>
<accession>A0A1F8EFU9</accession>
<evidence type="ECO:0000313" key="1">
    <source>
        <dbReference type="EMBL" id="OGM99723.1"/>
    </source>
</evidence>
<proteinExistence type="predicted"/>
<comment type="caution">
    <text evidence="1">The sequence shown here is derived from an EMBL/GenBank/DDBJ whole genome shotgun (WGS) entry which is preliminary data.</text>
</comment>
<dbReference type="Proteomes" id="UP000177594">
    <property type="component" value="Unassembled WGS sequence"/>
</dbReference>
<gene>
    <name evidence="1" type="ORF">A2817_02560</name>
</gene>